<gene>
    <name evidence="4" type="ORF">E2C06_20385</name>
</gene>
<name>A0A4R5QDL6_9PROT</name>
<feature type="region of interest" description="Disordered" evidence="2">
    <location>
        <begin position="1"/>
        <end position="22"/>
    </location>
</feature>
<dbReference type="SUPFAM" id="SSF55961">
    <property type="entry name" value="Bet v1-like"/>
    <property type="match status" value="1"/>
</dbReference>
<evidence type="ECO:0000313" key="5">
    <source>
        <dbReference type="Proteomes" id="UP000295096"/>
    </source>
</evidence>
<comment type="similarity">
    <text evidence="1">Belongs to the AHA1 family.</text>
</comment>
<dbReference type="RefSeq" id="WP_133290454.1">
    <property type="nucleotide sequence ID" value="NZ_SMSJ01000032.1"/>
</dbReference>
<evidence type="ECO:0000259" key="3">
    <source>
        <dbReference type="Pfam" id="PF08327"/>
    </source>
</evidence>
<accession>A0A4R5QDL6</accession>
<evidence type="ECO:0000313" key="4">
    <source>
        <dbReference type="EMBL" id="TDH60729.1"/>
    </source>
</evidence>
<dbReference type="InterPro" id="IPR023393">
    <property type="entry name" value="START-like_dom_sf"/>
</dbReference>
<proteinExistence type="inferred from homology"/>
<feature type="domain" description="Activator of Hsp90 ATPase homologue 1/2-like C-terminal" evidence="3">
    <location>
        <begin position="35"/>
        <end position="165"/>
    </location>
</feature>
<organism evidence="4 5">
    <name type="scientific">Dankookia rubra</name>
    <dbReference type="NCBI Taxonomy" id="1442381"/>
    <lineage>
        <taxon>Bacteria</taxon>
        <taxon>Pseudomonadati</taxon>
        <taxon>Pseudomonadota</taxon>
        <taxon>Alphaproteobacteria</taxon>
        <taxon>Acetobacterales</taxon>
        <taxon>Roseomonadaceae</taxon>
        <taxon>Dankookia</taxon>
    </lineage>
</organism>
<dbReference type="Pfam" id="PF08327">
    <property type="entry name" value="AHSA1"/>
    <property type="match status" value="1"/>
</dbReference>
<dbReference type="Proteomes" id="UP000295096">
    <property type="component" value="Unassembled WGS sequence"/>
</dbReference>
<keyword evidence="5" id="KW-1185">Reference proteome</keyword>
<dbReference type="InterPro" id="IPR013538">
    <property type="entry name" value="ASHA1/2-like_C"/>
</dbReference>
<dbReference type="AlphaFoldDB" id="A0A4R5QDL6"/>
<dbReference type="EMBL" id="SMSJ01000032">
    <property type="protein sequence ID" value="TDH60729.1"/>
    <property type="molecule type" value="Genomic_DNA"/>
</dbReference>
<reference evidence="4 5" key="1">
    <citation type="journal article" date="2016" name="J. Microbiol.">
        <title>Dankookia rubra gen. nov., sp. nov., an alphaproteobacterium isolated from sediment of a shallow stream.</title>
        <authorList>
            <person name="Kim W.H."/>
            <person name="Kim D.H."/>
            <person name="Kang K."/>
            <person name="Ahn T.Y."/>
        </authorList>
    </citation>
    <scope>NUCLEOTIDE SEQUENCE [LARGE SCALE GENOMIC DNA]</scope>
    <source>
        <strain evidence="4 5">JCM30602</strain>
    </source>
</reference>
<dbReference type="OrthoDB" id="9805228at2"/>
<comment type="caution">
    <text evidence="4">The sequence shown here is derived from an EMBL/GenBank/DDBJ whole genome shotgun (WGS) entry which is preliminary data.</text>
</comment>
<evidence type="ECO:0000256" key="2">
    <source>
        <dbReference type="SAM" id="MobiDB-lite"/>
    </source>
</evidence>
<evidence type="ECO:0000256" key="1">
    <source>
        <dbReference type="ARBA" id="ARBA00006817"/>
    </source>
</evidence>
<protein>
    <submittedName>
        <fullName evidence="4">ATPase</fullName>
    </submittedName>
</protein>
<sequence>MDAGRRSDPAAGKPRTTVERTSERELVVARAVDGPARIVFEAWSKPELFQRWWAPKSCGVSLISFEAEVRTGGTYRLLMGHPSSQQPMAFFGRYLEVTPPSRLVWTNDEGGEGGAITTVIFEEKDGATGVVVHERYPSEEALDDAIACGSTSGWGEQFEQLDDLVVTLNAKV</sequence>
<dbReference type="Gene3D" id="3.30.530.20">
    <property type="match status" value="1"/>
</dbReference>